<dbReference type="Proteomes" id="UP000809243">
    <property type="component" value="Unassembled WGS sequence"/>
</dbReference>
<feature type="non-terminal residue" evidence="1">
    <location>
        <position position="1"/>
    </location>
</feature>
<comment type="caution">
    <text evidence="1">The sequence shown here is derived from an EMBL/GenBank/DDBJ whole genome shotgun (WGS) entry which is preliminary data.</text>
</comment>
<name>A0A938YSI8_9ARCH</name>
<evidence type="ECO:0000313" key="1">
    <source>
        <dbReference type="EMBL" id="MBN2067272.1"/>
    </source>
</evidence>
<proteinExistence type="predicted"/>
<reference evidence="1" key="1">
    <citation type="submission" date="2021-01" db="EMBL/GenBank/DDBJ databases">
        <title>Active Sulfur Cycling in an Early Earth Analoge.</title>
        <authorList>
            <person name="Hahn C.R."/>
            <person name="Youssef N.H."/>
            <person name="Elshahed M."/>
        </authorList>
    </citation>
    <scope>NUCLEOTIDE SEQUENCE</scope>
    <source>
        <strain evidence="1">Zod_Metabat.1151</strain>
    </source>
</reference>
<evidence type="ECO:0000313" key="2">
    <source>
        <dbReference type="Proteomes" id="UP000809243"/>
    </source>
</evidence>
<sequence>ADVNCDDGLESTVDSCVNPGECGAVCVHIAAADCVDRPALINYVSQWKRGSISMSFLLNRVAAWKAGC</sequence>
<dbReference type="AlphaFoldDB" id="A0A938YSI8"/>
<accession>A0A938YSI8</accession>
<gene>
    <name evidence="1" type="ORF">JW744_02290</name>
</gene>
<organism evidence="1 2">
    <name type="scientific">Candidatus Iainarchaeum sp</name>
    <dbReference type="NCBI Taxonomy" id="3101447"/>
    <lineage>
        <taxon>Archaea</taxon>
        <taxon>Candidatus Iainarchaeota</taxon>
        <taxon>Candidatus Iainarchaeia</taxon>
        <taxon>Candidatus Iainarchaeales</taxon>
        <taxon>Candidatus Iainarchaeaceae</taxon>
        <taxon>Candidatus Iainarchaeum</taxon>
    </lineage>
</organism>
<protein>
    <submittedName>
        <fullName evidence="1">Uncharacterized protein</fullName>
    </submittedName>
</protein>
<dbReference type="EMBL" id="JAFGDB010000038">
    <property type="protein sequence ID" value="MBN2067272.1"/>
    <property type="molecule type" value="Genomic_DNA"/>
</dbReference>